<evidence type="ECO:0000313" key="3">
    <source>
        <dbReference type="Proteomes" id="UP000523161"/>
    </source>
</evidence>
<proteinExistence type="predicted"/>
<dbReference type="RefSeq" id="WP_173501618.1">
    <property type="nucleotide sequence ID" value="NZ_JABSOD010000012.1"/>
</dbReference>
<dbReference type="SUPFAM" id="SSF52091">
    <property type="entry name" value="SpoIIaa-like"/>
    <property type="match status" value="1"/>
</dbReference>
<dbReference type="AlphaFoldDB" id="A0A7Y5ARV2"/>
<dbReference type="PROSITE" id="PS50801">
    <property type="entry name" value="STAS"/>
    <property type="match status" value="1"/>
</dbReference>
<reference evidence="2 3" key="1">
    <citation type="submission" date="2020-06" db="EMBL/GenBank/DDBJ databases">
        <title>Rheinheimera sp. nov., a marine bacterium isolated from coastal.</title>
        <authorList>
            <person name="Yu Q."/>
            <person name="Qi Y."/>
            <person name="Pu J."/>
        </authorList>
    </citation>
    <scope>NUCLEOTIDE SEQUENCE [LARGE SCALE GENOMIC DNA]</scope>
    <source>
        <strain evidence="2 3">YQF-2</strain>
    </source>
</reference>
<accession>A0A7Y5ARV2</accession>
<dbReference type="Proteomes" id="UP000523161">
    <property type="component" value="Unassembled WGS sequence"/>
</dbReference>
<name>A0A7Y5ARV2_9GAMM</name>
<dbReference type="InterPro" id="IPR036513">
    <property type="entry name" value="STAS_dom_sf"/>
</dbReference>
<evidence type="ECO:0000313" key="2">
    <source>
        <dbReference type="EMBL" id="NRQ43377.1"/>
    </source>
</evidence>
<dbReference type="InterPro" id="IPR002645">
    <property type="entry name" value="STAS_dom"/>
</dbReference>
<evidence type="ECO:0000259" key="1">
    <source>
        <dbReference type="PROSITE" id="PS50801"/>
    </source>
</evidence>
<keyword evidence="3" id="KW-1185">Reference proteome</keyword>
<comment type="caution">
    <text evidence="2">The sequence shown here is derived from an EMBL/GenBank/DDBJ whole genome shotgun (WGS) entry which is preliminary data.</text>
</comment>
<feature type="domain" description="STAS" evidence="1">
    <location>
        <begin position="39"/>
        <end position="97"/>
    </location>
</feature>
<dbReference type="Pfam" id="PF13466">
    <property type="entry name" value="STAS_2"/>
    <property type="match status" value="1"/>
</dbReference>
<protein>
    <submittedName>
        <fullName evidence="2">STAS domain-containing protein</fullName>
    </submittedName>
</protein>
<dbReference type="InterPro" id="IPR058548">
    <property type="entry name" value="MlaB-like_STAS"/>
</dbReference>
<dbReference type="Gene3D" id="3.30.750.24">
    <property type="entry name" value="STAS domain"/>
    <property type="match status" value="1"/>
</dbReference>
<gene>
    <name evidence="2" type="ORF">HRH59_12555</name>
</gene>
<organism evidence="2 3">
    <name type="scientific">Rheinheimera lutimaris</name>
    <dbReference type="NCBI Taxonomy" id="2740584"/>
    <lineage>
        <taxon>Bacteria</taxon>
        <taxon>Pseudomonadati</taxon>
        <taxon>Pseudomonadota</taxon>
        <taxon>Gammaproteobacteria</taxon>
        <taxon>Chromatiales</taxon>
        <taxon>Chromatiaceae</taxon>
        <taxon>Rheinheimera</taxon>
    </lineage>
</organism>
<sequence>MTLKIEQQADALHFSGVLNRDTLMLYSPFAQLNTLSGKVKFDFNCLDNIDTAGLAWLLQQLAQAKRLGITIALCNVPKQLLSLADVTAVRALLPIID</sequence>
<dbReference type="EMBL" id="JABSOD010000012">
    <property type="protein sequence ID" value="NRQ43377.1"/>
    <property type="molecule type" value="Genomic_DNA"/>
</dbReference>